<evidence type="ECO:0000313" key="2">
    <source>
        <dbReference type="EMBL" id="ANF51399.1"/>
    </source>
</evidence>
<organism evidence="2 3">
    <name type="scientific">Chryseobacterium glaciei</name>
    <dbReference type="NCBI Taxonomy" id="1685010"/>
    <lineage>
        <taxon>Bacteria</taxon>
        <taxon>Pseudomonadati</taxon>
        <taxon>Bacteroidota</taxon>
        <taxon>Flavobacteriia</taxon>
        <taxon>Flavobacteriales</taxon>
        <taxon>Weeksellaceae</taxon>
        <taxon>Chryseobacterium group</taxon>
        <taxon>Chryseobacterium</taxon>
    </lineage>
</organism>
<dbReference type="EMBL" id="CP015199">
    <property type="protein sequence ID" value="ANF51399.1"/>
    <property type="molecule type" value="Genomic_DNA"/>
</dbReference>
<dbReference type="KEGG" id="chh:A0O34_13150"/>
<feature type="domain" description="DUF6850" evidence="1">
    <location>
        <begin position="38"/>
        <end position="495"/>
    </location>
</feature>
<dbReference type="InterPro" id="IPR049236">
    <property type="entry name" value="DUF6850"/>
</dbReference>
<gene>
    <name evidence="2" type="ORF">A0O34_13150</name>
</gene>
<keyword evidence="3" id="KW-1185">Reference proteome</keyword>
<dbReference type="RefSeq" id="WP_066755253.1">
    <property type="nucleotide sequence ID" value="NZ_CP015199.1"/>
</dbReference>
<proteinExistence type="predicted"/>
<reference evidence="2 3" key="1">
    <citation type="submission" date="2016-04" db="EMBL/GenBank/DDBJ databases">
        <title>Complete Genome Sequence of Chryseobacterium sp. IHBB 10212.</title>
        <authorList>
            <person name="Pal M."/>
            <person name="Swarnkar M.K."/>
            <person name="Kaushal K."/>
            <person name="Chhibber S."/>
            <person name="Singh A.K."/>
            <person name="Gulati A."/>
        </authorList>
    </citation>
    <scope>NUCLEOTIDE SEQUENCE [LARGE SCALE GENOMIC DNA]</scope>
    <source>
        <strain evidence="2 3">IHBB 10212</strain>
    </source>
</reference>
<dbReference type="Pfam" id="PF21012">
    <property type="entry name" value="DUF6850"/>
    <property type="match status" value="1"/>
</dbReference>
<dbReference type="OrthoDB" id="1025008at2"/>
<dbReference type="Proteomes" id="UP000077824">
    <property type="component" value="Chromosome"/>
</dbReference>
<protein>
    <recommendedName>
        <fullName evidence="1">DUF6850 domain-containing protein</fullName>
    </recommendedName>
</protein>
<accession>A0A172XWI6</accession>
<dbReference type="STRING" id="1685010.A0O34_13150"/>
<sequence>MSLLTFSVKAQDSLSLFKTINNQYNIERNFKTNYYYNPAAMSGYSSISFSEFNVGYHDKNDKTYRQQLGSGDKGLTVEAKSFQKLKPNRYVWGNANYQNLTLKNLIRAENLDYERIAPYISSDSVGGDLKLERYEFSGGYLQKLKRWTFAGQISYLAQLGYRSRDPRLRSTTSDLRISAGVNYNVFREYEVGVFGEFNKYTQNSSIYFQSLLGRPFVYQMTGFGYSNNIFNGGTNPVTSFEEFGVKGGLQISNKQGKDFYLQATVGSSNNIKSYSDVTSYYDISDLENRTFEIEGAKFFDFNEKHRVGLLANYNASKKTGSEYGYSLNTVSMTQIFKRKTYRRENYVTTIKGFYQYNQDKFSITATPFYGYEEIKERRLYPNAGQKFEYSYFGINADYKQEIKENQALSFQPYFSKRVVNKSINALASTGNAAVDVWVLQDYIFQASDITTVGASLRYDLKLEKLPAFFVSAEYQSQKIQKKNNNFVGASIGITF</sequence>
<name>A0A172XWI6_9FLAO</name>
<dbReference type="AlphaFoldDB" id="A0A172XWI6"/>
<evidence type="ECO:0000313" key="3">
    <source>
        <dbReference type="Proteomes" id="UP000077824"/>
    </source>
</evidence>
<evidence type="ECO:0000259" key="1">
    <source>
        <dbReference type="Pfam" id="PF21012"/>
    </source>
</evidence>